<organism evidence="13 14">
    <name type="scientific">Aromia moschata</name>
    <dbReference type="NCBI Taxonomy" id="1265417"/>
    <lineage>
        <taxon>Eukaryota</taxon>
        <taxon>Metazoa</taxon>
        <taxon>Ecdysozoa</taxon>
        <taxon>Arthropoda</taxon>
        <taxon>Hexapoda</taxon>
        <taxon>Insecta</taxon>
        <taxon>Pterygota</taxon>
        <taxon>Neoptera</taxon>
        <taxon>Endopterygota</taxon>
        <taxon>Coleoptera</taxon>
        <taxon>Polyphaga</taxon>
        <taxon>Cucujiformia</taxon>
        <taxon>Chrysomeloidea</taxon>
        <taxon>Cerambycidae</taxon>
        <taxon>Cerambycinae</taxon>
        <taxon>Callichromatini</taxon>
        <taxon>Aromia</taxon>
    </lineage>
</organism>
<evidence type="ECO:0000256" key="9">
    <source>
        <dbReference type="ARBA" id="ARBA00052530"/>
    </source>
</evidence>
<keyword evidence="3 10" id="KW-0444">Lipid biosynthesis</keyword>
<dbReference type="PANTHER" id="PTHR11011:SF60">
    <property type="entry name" value="FATTY ACYL-COA REDUCTASE-RELATED"/>
    <property type="match status" value="1"/>
</dbReference>
<dbReference type="PANTHER" id="PTHR11011">
    <property type="entry name" value="MALE STERILITY PROTEIN 2-RELATED"/>
    <property type="match status" value="1"/>
</dbReference>
<dbReference type="Proteomes" id="UP001162162">
    <property type="component" value="Unassembled WGS sequence"/>
</dbReference>
<dbReference type="GO" id="GO:0016020">
    <property type="term" value="C:membrane"/>
    <property type="evidence" value="ECO:0007669"/>
    <property type="project" value="UniProtKB-SubCell"/>
</dbReference>
<keyword evidence="4 10" id="KW-0812">Transmembrane</keyword>
<evidence type="ECO:0000256" key="8">
    <source>
        <dbReference type="ARBA" id="ARBA00023136"/>
    </source>
</evidence>
<feature type="domain" description="Thioester reductase (TE)" evidence="12">
    <location>
        <begin position="35"/>
        <end position="306"/>
    </location>
</feature>
<evidence type="ECO:0000313" key="14">
    <source>
        <dbReference type="Proteomes" id="UP001162162"/>
    </source>
</evidence>
<dbReference type="Pfam" id="PF03015">
    <property type="entry name" value="Sterile"/>
    <property type="match status" value="1"/>
</dbReference>
<comment type="caution">
    <text evidence="13">The sequence shown here is derived from an EMBL/GenBank/DDBJ whole genome shotgun (WGS) entry which is preliminary data.</text>
</comment>
<evidence type="ECO:0000256" key="2">
    <source>
        <dbReference type="ARBA" id="ARBA00005928"/>
    </source>
</evidence>
<dbReference type="InterPro" id="IPR026055">
    <property type="entry name" value="FAR"/>
</dbReference>
<comment type="catalytic activity">
    <reaction evidence="9 10">
        <text>a long-chain fatty acyl-CoA + 2 NADPH + 2 H(+) = a long-chain primary fatty alcohol + 2 NADP(+) + CoA</text>
        <dbReference type="Rhea" id="RHEA:52716"/>
        <dbReference type="ChEBI" id="CHEBI:15378"/>
        <dbReference type="ChEBI" id="CHEBI:57287"/>
        <dbReference type="ChEBI" id="CHEBI:57783"/>
        <dbReference type="ChEBI" id="CHEBI:58349"/>
        <dbReference type="ChEBI" id="CHEBI:77396"/>
        <dbReference type="ChEBI" id="CHEBI:83139"/>
        <dbReference type="EC" id="1.2.1.84"/>
    </reaction>
</comment>
<dbReference type="InterPro" id="IPR033640">
    <property type="entry name" value="FAR_C"/>
</dbReference>
<comment type="subcellular location">
    <subcellularLocation>
        <location evidence="1">Membrane</location>
        <topology evidence="1">Multi-pass membrane protein</topology>
    </subcellularLocation>
</comment>
<proteinExistence type="inferred from homology"/>
<dbReference type="GO" id="GO:0005777">
    <property type="term" value="C:peroxisome"/>
    <property type="evidence" value="ECO:0007669"/>
    <property type="project" value="TreeGrafter"/>
</dbReference>
<sequence>IATVDPVEAQTPADRKAVQCPTPVQEFYDGANVFITGSTGFLGKILVEKLLRSCPGISTVYLLVRNKKGKNLHTRIDEVFDDVIFDQMKEAQPKFRHKVVGVGGDCSLPDLGLNDQDKNLLIREVNVIFHVAATVRFDEKLKMAVAINVRATQDILRLAGQMPNVKAMIHVSTAFANCIIDTSIEESIYPSPIDYKKLIMLTENLPDKILDNITPMLLDKYPNTYAYTKQIAEEAVRGEGQGLPVGIIRPSIVVSTYKEPVRAWINNMYGATGVAAGAGLGLLRSLHCDPECNANIVPVDMCVNFMIAAAWDIGRTFERAKKEKSEWEMPVFNYESSNDKPISWRQFMARSKFYGMNTPSIRAVWYYSFNLYKHYPVYLLSIFFLHIIPSLIVDGALLAIGKSPRMMKIYSKVHKFSTVLSYFSTRQWSFGNGNVPKVICKMSDADRQLFFSDLKKLDWEEFFEVYLKGVRVYLIQDPIDTLAEAKKKWNRLYWAHQVTKVVVAFLLLKILWSFCSFVYSVIF</sequence>
<keyword evidence="14" id="KW-1185">Reference proteome</keyword>
<feature type="transmembrane region" description="Helical" evidence="10">
    <location>
        <begin position="377"/>
        <end position="400"/>
    </location>
</feature>
<evidence type="ECO:0000259" key="11">
    <source>
        <dbReference type="Pfam" id="PF03015"/>
    </source>
</evidence>
<evidence type="ECO:0000256" key="10">
    <source>
        <dbReference type="RuleBase" id="RU363097"/>
    </source>
</evidence>
<evidence type="ECO:0000256" key="5">
    <source>
        <dbReference type="ARBA" id="ARBA00022857"/>
    </source>
</evidence>
<comment type="function">
    <text evidence="10">Catalyzes the reduction of fatty acyl-CoA to fatty alcohols.</text>
</comment>
<evidence type="ECO:0000256" key="6">
    <source>
        <dbReference type="ARBA" id="ARBA00022989"/>
    </source>
</evidence>
<evidence type="ECO:0000256" key="4">
    <source>
        <dbReference type="ARBA" id="ARBA00022692"/>
    </source>
</evidence>
<keyword evidence="5 10" id="KW-0521">NADP</keyword>
<dbReference type="GO" id="GO:0080019">
    <property type="term" value="F:alcohol-forming very long-chain fatty acyl-CoA reductase activity"/>
    <property type="evidence" value="ECO:0007669"/>
    <property type="project" value="InterPro"/>
</dbReference>
<reference evidence="13" key="1">
    <citation type="journal article" date="2023" name="Insect Mol. Biol.">
        <title>Genome sequencing provides insights into the evolution of gene families encoding plant cell wall-degrading enzymes in longhorned beetles.</title>
        <authorList>
            <person name="Shin N.R."/>
            <person name="Okamura Y."/>
            <person name="Kirsch R."/>
            <person name="Pauchet Y."/>
        </authorList>
    </citation>
    <scope>NUCLEOTIDE SEQUENCE</scope>
    <source>
        <strain evidence="13">AMC_N1</strain>
    </source>
</reference>
<evidence type="ECO:0000256" key="7">
    <source>
        <dbReference type="ARBA" id="ARBA00023098"/>
    </source>
</evidence>
<accession>A0AAV8YXH9</accession>
<keyword evidence="7 10" id="KW-0443">Lipid metabolism</keyword>
<dbReference type="CDD" id="cd09071">
    <property type="entry name" value="FAR_C"/>
    <property type="match status" value="1"/>
</dbReference>
<evidence type="ECO:0000313" key="13">
    <source>
        <dbReference type="EMBL" id="KAJ8956340.1"/>
    </source>
</evidence>
<comment type="similarity">
    <text evidence="2 10">Belongs to the fatty acyl-CoA reductase family.</text>
</comment>
<dbReference type="SUPFAM" id="SSF51735">
    <property type="entry name" value="NAD(P)-binding Rossmann-fold domains"/>
    <property type="match status" value="1"/>
</dbReference>
<keyword evidence="8 10" id="KW-0472">Membrane</keyword>
<feature type="transmembrane region" description="Helical" evidence="10">
    <location>
        <begin position="501"/>
        <end position="522"/>
    </location>
</feature>
<keyword evidence="6 10" id="KW-1133">Transmembrane helix</keyword>
<feature type="domain" description="Fatty acyl-CoA reductase C-terminal" evidence="11">
    <location>
        <begin position="385"/>
        <end position="476"/>
    </location>
</feature>
<dbReference type="EC" id="1.2.1.84" evidence="10"/>
<dbReference type="Pfam" id="PF07993">
    <property type="entry name" value="NAD_binding_4"/>
    <property type="match status" value="1"/>
</dbReference>
<evidence type="ECO:0000256" key="1">
    <source>
        <dbReference type="ARBA" id="ARBA00004141"/>
    </source>
</evidence>
<dbReference type="GO" id="GO:0035336">
    <property type="term" value="P:long-chain fatty-acyl-CoA metabolic process"/>
    <property type="evidence" value="ECO:0007669"/>
    <property type="project" value="TreeGrafter"/>
</dbReference>
<gene>
    <name evidence="13" type="ORF">NQ318_015078</name>
</gene>
<evidence type="ECO:0000259" key="12">
    <source>
        <dbReference type="Pfam" id="PF07993"/>
    </source>
</evidence>
<evidence type="ECO:0000256" key="3">
    <source>
        <dbReference type="ARBA" id="ARBA00022516"/>
    </source>
</evidence>
<dbReference type="GO" id="GO:0102965">
    <property type="term" value="F:alcohol-forming long-chain fatty acyl-CoA reductase activity"/>
    <property type="evidence" value="ECO:0007669"/>
    <property type="project" value="UniProtKB-EC"/>
</dbReference>
<dbReference type="InterPro" id="IPR013120">
    <property type="entry name" value="FAR_NAD-bd"/>
</dbReference>
<dbReference type="CDD" id="cd05236">
    <property type="entry name" value="FAR-N_SDR_e"/>
    <property type="match status" value="1"/>
</dbReference>
<dbReference type="FunFam" id="3.40.50.720:FF:000143">
    <property type="entry name" value="Fatty acyl-CoA reductase"/>
    <property type="match status" value="1"/>
</dbReference>
<keyword evidence="10" id="KW-0560">Oxidoreductase</keyword>
<dbReference type="AlphaFoldDB" id="A0AAV8YXH9"/>
<dbReference type="Gene3D" id="3.40.50.720">
    <property type="entry name" value="NAD(P)-binding Rossmann-like Domain"/>
    <property type="match status" value="1"/>
</dbReference>
<protein>
    <recommendedName>
        <fullName evidence="10">Fatty acyl-CoA reductase</fullName>
        <ecNumber evidence="10">1.2.1.84</ecNumber>
    </recommendedName>
</protein>
<dbReference type="InterPro" id="IPR036291">
    <property type="entry name" value="NAD(P)-bd_dom_sf"/>
</dbReference>
<dbReference type="EMBL" id="JAPWTK010000031">
    <property type="protein sequence ID" value="KAJ8956340.1"/>
    <property type="molecule type" value="Genomic_DNA"/>
</dbReference>
<feature type="non-terminal residue" evidence="13">
    <location>
        <position position="1"/>
    </location>
</feature>
<name>A0AAV8YXH9_9CUCU</name>